<dbReference type="InterPro" id="IPR004358">
    <property type="entry name" value="Sig_transdc_His_kin-like_C"/>
</dbReference>
<dbReference type="Pfam" id="PF02518">
    <property type="entry name" value="HATPase_c"/>
    <property type="match status" value="1"/>
</dbReference>
<dbReference type="InterPro" id="IPR003594">
    <property type="entry name" value="HATPase_dom"/>
</dbReference>
<dbReference type="PANTHER" id="PTHR43065">
    <property type="entry name" value="SENSOR HISTIDINE KINASE"/>
    <property type="match status" value="1"/>
</dbReference>
<dbReference type="SMART" id="SM00448">
    <property type="entry name" value="REC"/>
    <property type="match status" value="1"/>
</dbReference>
<dbReference type="InterPro" id="IPR013655">
    <property type="entry name" value="PAS_fold_3"/>
</dbReference>
<evidence type="ECO:0000256" key="9">
    <source>
        <dbReference type="PROSITE-ProRule" id="PRU00169"/>
    </source>
</evidence>
<dbReference type="Gene3D" id="1.10.287.130">
    <property type="match status" value="1"/>
</dbReference>
<evidence type="ECO:0000259" key="13">
    <source>
        <dbReference type="PROSITE" id="PS50113"/>
    </source>
</evidence>
<dbReference type="Pfam" id="PF00512">
    <property type="entry name" value="HisKA"/>
    <property type="match status" value="1"/>
</dbReference>
<dbReference type="InterPro" id="IPR005467">
    <property type="entry name" value="His_kinase_dom"/>
</dbReference>
<protein>
    <recommendedName>
        <fullName evidence="2">histidine kinase</fullName>
        <ecNumber evidence="2">2.7.13.3</ecNumber>
    </recommendedName>
</protein>
<dbReference type="CDD" id="cd00130">
    <property type="entry name" value="PAS"/>
    <property type="match status" value="1"/>
</dbReference>
<dbReference type="SUPFAM" id="SSF55874">
    <property type="entry name" value="ATPase domain of HSP90 chaperone/DNA topoisomerase II/histidine kinase"/>
    <property type="match status" value="1"/>
</dbReference>
<keyword evidence="7" id="KW-0067">ATP-binding</keyword>
<dbReference type="InterPro" id="IPR013767">
    <property type="entry name" value="PAS_fold"/>
</dbReference>
<dbReference type="InterPro" id="IPR036097">
    <property type="entry name" value="HisK_dim/P_sf"/>
</dbReference>
<evidence type="ECO:0000256" key="2">
    <source>
        <dbReference type="ARBA" id="ARBA00012438"/>
    </source>
</evidence>
<keyword evidence="8" id="KW-0902">Two-component regulatory system</keyword>
<dbReference type="PANTHER" id="PTHR43065:SF49">
    <property type="entry name" value="HISTIDINE KINASE"/>
    <property type="match status" value="1"/>
</dbReference>
<dbReference type="Pfam" id="PF00989">
    <property type="entry name" value="PAS"/>
    <property type="match status" value="1"/>
</dbReference>
<evidence type="ECO:0000313" key="15">
    <source>
        <dbReference type="Proteomes" id="UP000283469"/>
    </source>
</evidence>
<dbReference type="GO" id="GO:0005524">
    <property type="term" value="F:ATP binding"/>
    <property type="evidence" value="ECO:0007669"/>
    <property type="project" value="UniProtKB-KW"/>
</dbReference>
<dbReference type="OrthoDB" id="9796100at2"/>
<feature type="domain" description="Histidine kinase" evidence="10">
    <location>
        <begin position="773"/>
        <end position="993"/>
    </location>
</feature>
<evidence type="ECO:0000259" key="10">
    <source>
        <dbReference type="PROSITE" id="PS50109"/>
    </source>
</evidence>
<dbReference type="InterPro" id="IPR003018">
    <property type="entry name" value="GAF"/>
</dbReference>
<dbReference type="AlphaFoldDB" id="A0A418YJG4"/>
<evidence type="ECO:0000259" key="11">
    <source>
        <dbReference type="PROSITE" id="PS50110"/>
    </source>
</evidence>
<feature type="domain" description="Response regulatory" evidence="11">
    <location>
        <begin position="1014"/>
        <end position="1124"/>
    </location>
</feature>
<feature type="domain" description="PAC" evidence="13">
    <location>
        <begin position="682"/>
        <end position="735"/>
    </location>
</feature>
<dbReference type="SUPFAM" id="SSF52172">
    <property type="entry name" value="CheY-like"/>
    <property type="match status" value="1"/>
</dbReference>
<dbReference type="SMART" id="SM00065">
    <property type="entry name" value="GAF"/>
    <property type="match status" value="2"/>
</dbReference>
<dbReference type="Pfam" id="PF08447">
    <property type="entry name" value="PAS_3"/>
    <property type="match status" value="1"/>
</dbReference>
<dbReference type="SMART" id="SM00387">
    <property type="entry name" value="HATPase_c"/>
    <property type="match status" value="1"/>
</dbReference>
<evidence type="ECO:0000256" key="5">
    <source>
        <dbReference type="ARBA" id="ARBA00022741"/>
    </source>
</evidence>
<dbReference type="SUPFAM" id="SSF55785">
    <property type="entry name" value="PYP-like sensor domain (PAS domain)"/>
    <property type="match status" value="2"/>
</dbReference>
<dbReference type="PRINTS" id="PR00344">
    <property type="entry name" value="BCTRLSENSOR"/>
</dbReference>
<feature type="domain" description="PAS" evidence="12">
    <location>
        <begin position="310"/>
        <end position="367"/>
    </location>
</feature>
<dbReference type="InterPro" id="IPR035965">
    <property type="entry name" value="PAS-like_dom_sf"/>
</dbReference>
<keyword evidence="6" id="KW-0418">Kinase</keyword>
<proteinExistence type="predicted"/>
<dbReference type="SUPFAM" id="SSF47384">
    <property type="entry name" value="Homodimeric domain of signal transducing histidine kinase"/>
    <property type="match status" value="1"/>
</dbReference>
<dbReference type="EMBL" id="QVRA01000049">
    <property type="protein sequence ID" value="RJG51085.1"/>
    <property type="molecule type" value="Genomic_DNA"/>
</dbReference>
<comment type="catalytic activity">
    <reaction evidence="1">
        <text>ATP + protein L-histidine = ADP + protein N-phospho-L-histidine.</text>
        <dbReference type="EC" id="2.7.13.3"/>
    </reaction>
</comment>
<dbReference type="SUPFAM" id="SSF55781">
    <property type="entry name" value="GAF domain-like"/>
    <property type="match status" value="2"/>
</dbReference>
<evidence type="ECO:0000313" key="14">
    <source>
        <dbReference type="EMBL" id="RJG51085.1"/>
    </source>
</evidence>
<gene>
    <name evidence="14" type="ORF">D0Z70_23585</name>
</gene>
<dbReference type="SMART" id="SM00091">
    <property type="entry name" value="PAS"/>
    <property type="match status" value="2"/>
</dbReference>
<keyword evidence="4" id="KW-0808">Transferase</keyword>
<organism evidence="14 15">
    <name type="scientific">Sphingobium terrigena</name>
    <dbReference type="NCBI Taxonomy" id="2304063"/>
    <lineage>
        <taxon>Bacteria</taxon>
        <taxon>Pseudomonadati</taxon>
        <taxon>Pseudomonadota</taxon>
        <taxon>Alphaproteobacteria</taxon>
        <taxon>Sphingomonadales</taxon>
        <taxon>Sphingomonadaceae</taxon>
        <taxon>Sphingobium</taxon>
    </lineage>
</organism>
<dbReference type="Pfam" id="PF01590">
    <property type="entry name" value="GAF"/>
    <property type="match status" value="1"/>
</dbReference>
<dbReference type="Gene3D" id="3.30.450.40">
    <property type="match status" value="2"/>
</dbReference>
<reference evidence="14 15" key="1">
    <citation type="submission" date="2018-08" db="EMBL/GenBank/DDBJ databases">
        <title>Sphingobium sp. EO9.</title>
        <authorList>
            <person name="Park Y."/>
            <person name="Kim K.H."/>
            <person name="Jeon C.O."/>
        </authorList>
    </citation>
    <scope>NUCLEOTIDE SEQUENCE [LARGE SCALE GENOMIC DNA]</scope>
    <source>
        <strain evidence="14 15">EO9</strain>
    </source>
</reference>
<dbReference type="RefSeq" id="WP_119750588.1">
    <property type="nucleotide sequence ID" value="NZ_QVRA01000049.1"/>
</dbReference>
<feature type="modified residue" description="4-aspartylphosphate" evidence="9">
    <location>
        <position position="1064"/>
    </location>
</feature>
<evidence type="ECO:0000256" key="3">
    <source>
        <dbReference type="ARBA" id="ARBA00022553"/>
    </source>
</evidence>
<dbReference type="Proteomes" id="UP000283469">
    <property type="component" value="Unassembled WGS sequence"/>
</dbReference>
<dbReference type="InterPro" id="IPR036890">
    <property type="entry name" value="HATPase_C_sf"/>
</dbReference>
<dbReference type="Pfam" id="PF00072">
    <property type="entry name" value="Response_reg"/>
    <property type="match status" value="1"/>
</dbReference>
<dbReference type="PROSITE" id="PS50110">
    <property type="entry name" value="RESPONSE_REGULATORY"/>
    <property type="match status" value="1"/>
</dbReference>
<dbReference type="Gene3D" id="2.10.70.100">
    <property type="match status" value="1"/>
</dbReference>
<evidence type="ECO:0000256" key="6">
    <source>
        <dbReference type="ARBA" id="ARBA00022777"/>
    </source>
</evidence>
<keyword evidence="3 9" id="KW-0597">Phosphoprotein</keyword>
<dbReference type="EC" id="2.7.13.3" evidence="2"/>
<evidence type="ECO:0000259" key="12">
    <source>
        <dbReference type="PROSITE" id="PS50112"/>
    </source>
</evidence>
<keyword evidence="5" id="KW-0547">Nucleotide-binding</keyword>
<dbReference type="Gene3D" id="3.40.50.2300">
    <property type="match status" value="1"/>
</dbReference>
<dbReference type="InterPro" id="IPR003661">
    <property type="entry name" value="HisK_dim/P_dom"/>
</dbReference>
<dbReference type="CDD" id="cd00082">
    <property type="entry name" value="HisKA"/>
    <property type="match status" value="1"/>
</dbReference>
<evidence type="ECO:0000256" key="8">
    <source>
        <dbReference type="ARBA" id="ARBA00023012"/>
    </source>
</evidence>
<comment type="caution">
    <text evidence="14">The sequence shown here is derived from an EMBL/GenBank/DDBJ whole genome shotgun (WGS) entry which is preliminary data.</text>
</comment>
<dbReference type="Pfam" id="PF13185">
    <property type="entry name" value="GAF_2"/>
    <property type="match status" value="1"/>
</dbReference>
<keyword evidence="15" id="KW-1185">Reference proteome</keyword>
<dbReference type="PROSITE" id="PS50109">
    <property type="entry name" value="HIS_KIN"/>
    <property type="match status" value="1"/>
</dbReference>
<dbReference type="InterPro" id="IPR001789">
    <property type="entry name" value="Sig_transdc_resp-reg_receiver"/>
</dbReference>
<dbReference type="SMART" id="SM00388">
    <property type="entry name" value="HisKA"/>
    <property type="match status" value="1"/>
</dbReference>
<dbReference type="GO" id="GO:0006355">
    <property type="term" value="P:regulation of DNA-templated transcription"/>
    <property type="evidence" value="ECO:0007669"/>
    <property type="project" value="InterPro"/>
</dbReference>
<dbReference type="GO" id="GO:0000155">
    <property type="term" value="F:phosphorelay sensor kinase activity"/>
    <property type="evidence" value="ECO:0007669"/>
    <property type="project" value="InterPro"/>
</dbReference>
<dbReference type="PROSITE" id="PS50112">
    <property type="entry name" value="PAS"/>
    <property type="match status" value="1"/>
</dbReference>
<evidence type="ECO:0000256" key="7">
    <source>
        <dbReference type="ARBA" id="ARBA00022840"/>
    </source>
</evidence>
<accession>A0A418YJG4</accession>
<dbReference type="InterPro" id="IPR029016">
    <property type="entry name" value="GAF-like_dom_sf"/>
</dbReference>
<dbReference type="Gene3D" id="3.30.565.10">
    <property type="entry name" value="Histidine kinase-like ATPase, C-terminal domain"/>
    <property type="match status" value="1"/>
</dbReference>
<evidence type="ECO:0000256" key="4">
    <source>
        <dbReference type="ARBA" id="ARBA00022679"/>
    </source>
</evidence>
<dbReference type="InterPro" id="IPR011006">
    <property type="entry name" value="CheY-like_superfamily"/>
</dbReference>
<evidence type="ECO:0000256" key="1">
    <source>
        <dbReference type="ARBA" id="ARBA00000085"/>
    </source>
</evidence>
<sequence>MNDLVLILAPRGRDAVIAADLLGRHAIAGRICTDARNLAEQLDEGVGAVLLTEEALVGANAAEIASWVAGQESWSDIPFVVLANGSRTPRTVAATERLAELGNVVLLERPLHAEAMLGAVRASLKARARQFEVRDTARLSAAQNCILALAVEAAPLTATLEAIVREVETLSTSGVIGSILLLSEDGSSLRHGAGPSLPAAYNDAIDGIEVGPLAGSCGTAVYRNEPVFVADIASDPLWAGFRDLALANDLRACWSLPITSVKGEILGTFAMYHSEPREPVATDLAIVDFVVRTAGIVIARARAEDKLRASEARYRQIVEGAEEFAIVSLDPAGTITGWSSGATRLLGYSANEVVGQTGSLFFTPEDRAADVPAQEMAQATAEGRAINERWYVKKDGRLFWASGLTMPLAARDGGYVTIFRDRTAEHEAEAALRESEARLRFFGALEERLFGAATADDAMHSAAEMLGRQIDASRCAYADVDADNDRFWIRNDHTAPGIATSAGTYSLDLFGPRAAAELRQGQTLIVRNVSGELQPDQGRDMFHSIGIEAIVCCPLVKQGQLAAMMAVHQDVPREWSSSEIALIREVVERCWAHVERVGAEARLRESEERLRLAVENAEIGFWDVDVVNDRLIWPAQTKAMFGISADVPVSMADFYAGLHPDDREATTAAYLAAADPAQRALYDVDYRTIGKEDGVLRWVAAKGRGVFDAAGLCLRVAGTALDVTARKQAEEALRDLNATLETRVTQAVAEREAAHEALRQSQKMEAMGQLTGGVAHDFNNLLTPIVGSLDMLQRRGVGTEREQRLIAGAAQSAERARVLVQRLLAFARRQPLQSVAVDIAQLVAGMGDLVESTTGPQIKVVVDAASDLPSAKADPNQLEMALLNLSVNARDAMPDGGTLRISATAETVGVSHRSSLSPGEYVRISVADTGSGMDELTLARAIEPFFSTKGIGKGTGLGLSMVHGLALQLGGGLTIKSRLGMGTNMELWLPVSATRVEEAPDHQRPASIATHQGVALLVDDEELVRMSTADMLTELGYAIVEANSAEEALRLLDSDTPIDVVVTDHLMPGMTGTDLARHIKLARPQLPIMLVSGYAELEGIDAQLPRLTKPFRKDELAATLTSLLH</sequence>
<name>A0A418YJG4_9SPHN</name>
<dbReference type="NCBIfam" id="TIGR00229">
    <property type="entry name" value="sensory_box"/>
    <property type="match status" value="2"/>
</dbReference>
<dbReference type="InterPro" id="IPR000014">
    <property type="entry name" value="PAS"/>
</dbReference>
<dbReference type="Gene3D" id="3.30.450.20">
    <property type="entry name" value="PAS domain"/>
    <property type="match status" value="2"/>
</dbReference>
<dbReference type="InterPro" id="IPR000700">
    <property type="entry name" value="PAS-assoc_C"/>
</dbReference>
<dbReference type="PROSITE" id="PS50113">
    <property type="entry name" value="PAC"/>
    <property type="match status" value="1"/>
</dbReference>